<evidence type="ECO:0000313" key="2">
    <source>
        <dbReference type="Proteomes" id="UP000809137"/>
    </source>
</evidence>
<protein>
    <submittedName>
        <fullName evidence="1">Type II toxin-antitoxin system PrlF family antitoxin</fullName>
    </submittedName>
</protein>
<keyword evidence="2" id="KW-1185">Reference proteome</keyword>
<dbReference type="Pfam" id="PF15937">
    <property type="entry name" value="PrlF_antitoxin"/>
    <property type="match status" value="1"/>
</dbReference>
<gene>
    <name evidence="1" type="ORF">JJB79_16370</name>
</gene>
<accession>A0ABS1Z9N0</accession>
<dbReference type="InterPro" id="IPR031848">
    <property type="entry name" value="PrlF_antitoxin"/>
</dbReference>
<reference evidence="1 2" key="1">
    <citation type="submission" date="2021-01" db="EMBL/GenBank/DDBJ databases">
        <title>Complete genome sequence of Pantoea eucrina OB49, a heavy metal tolerant bacterium with PGPR potential isolated from wheat in Algeria.</title>
        <authorList>
            <person name="Lekired A."/>
            <person name="Ouzari I.H."/>
        </authorList>
    </citation>
    <scope>NUCLEOTIDE SEQUENCE [LARGE SCALE GENOMIC DNA]</scope>
    <source>
        <strain evidence="1 2">OB49</strain>
    </source>
</reference>
<dbReference type="Proteomes" id="UP000809137">
    <property type="component" value="Unassembled WGS sequence"/>
</dbReference>
<dbReference type="RefSeq" id="WP_040113276.1">
    <property type="nucleotide sequence ID" value="NZ_JAFCXS010000015.1"/>
</dbReference>
<sequence>MTILKNTLPPEYEAQFLAYLGHDISTYPENIIPVSVLYWERVKALAAGVEVDLDAPLADH</sequence>
<proteinExistence type="predicted"/>
<organism evidence="1 2">
    <name type="scientific">Pantoea eucrina</name>
    <dbReference type="NCBI Taxonomy" id="472693"/>
    <lineage>
        <taxon>Bacteria</taxon>
        <taxon>Pseudomonadati</taxon>
        <taxon>Pseudomonadota</taxon>
        <taxon>Gammaproteobacteria</taxon>
        <taxon>Enterobacterales</taxon>
        <taxon>Erwiniaceae</taxon>
        <taxon>Pantoea</taxon>
    </lineage>
</organism>
<name>A0ABS1Z9N0_9GAMM</name>
<dbReference type="EMBL" id="JAFCXS010000015">
    <property type="protein sequence ID" value="MBM0748967.1"/>
    <property type="molecule type" value="Genomic_DNA"/>
</dbReference>
<comment type="caution">
    <text evidence="1">The sequence shown here is derived from an EMBL/GenBank/DDBJ whole genome shotgun (WGS) entry which is preliminary data.</text>
</comment>
<evidence type="ECO:0000313" key="1">
    <source>
        <dbReference type="EMBL" id="MBM0748967.1"/>
    </source>
</evidence>